<dbReference type="PANTHER" id="PTHR43090:SF2">
    <property type="entry name" value="1-(5-PHOSPHORIBOSYL)-5-[(5-PHOSPHORIBOSYLAMINO)METHYLIDENEAMINO] IMIDAZOLE-4-CARBOXAMIDE ISOMERASE"/>
    <property type="match status" value="1"/>
</dbReference>
<dbReference type="HOGENOM" id="CLU_065050_2_0_1"/>
<dbReference type="GeneID" id="2875284"/>
<name>Q5BAY7_EMENI</name>
<dbReference type="OrthoDB" id="446074at2759"/>
<dbReference type="eggNOG" id="KOG3055">
    <property type="taxonomic scope" value="Eukaryota"/>
</dbReference>
<organism evidence="3 4">
    <name type="scientific">Emericella nidulans (strain FGSC A4 / ATCC 38163 / CBS 112.46 / NRRL 194 / M139)</name>
    <name type="common">Aspergillus nidulans</name>
    <dbReference type="NCBI Taxonomy" id="227321"/>
    <lineage>
        <taxon>Eukaryota</taxon>
        <taxon>Fungi</taxon>
        <taxon>Dikarya</taxon>
        <taxon>Ascomycota</taxon>
        <taxon>Pezizomycotina</taxon>
        <taxon>Eurotiomycetes</taxon>
        <taxon>Eurotiomycetidae</taxon>
        <taxon>Eurotiales</taxon>
        <taxon>Aspergillaceae</taxon>
        <taxon>Aspergillus</taxon>
        <taxon>Aspergillus subgen. Nidulantes</taxon>
    </lineage>
</organism>
<dbReference type="OMA" id="TWPGNLQ"/>
<dbReference type="InterPro" id="IPR013785">
    <property type="entry name" value="Aldolase_TIM"/>
</dbReference>
<comment type="similarity">
    <text evidence="1 2">Belongs to the HisA/HisF family.</text>
</comment>
<dbReference type="GO" id="GO:0003949">
    <property type="term" value="F:1-(5-phosphoribosyl)-5-[(5-phosphoribosylamino)methylideneamino]imidazole-4-carboxamide isomerase activity"/>
    <property type="evidence" value="ECO:0007669"/>
    <property type="project" value="InterPro"/>
</dbReference>
<accession>C8VN40</accession>
<keyword evidence="2" id="KW-0368">Histidine biosynthesis</keyword>
<dbReference type="EMBL" id="BN001307">
    <property type="protein sequence ID" value="CBF86548.1"/>
    <property type="molecule type" value="Genomic_DNA"/>
</dbReference>
<keyword evidence="4" id="KW-1185">Reference proteome</keyword>
<sequence>MSKFRPCIDLHSGQVKQIVGGTLSNVESDLKTNYVSKLPASHFAGLYKQHNLRGGHVVKLGPGNDDAAKEALRTWPGGLQIAGGITDENAQYWIEQGAEKVIITSFLFPEGRFSLERLQSVLTALGGDKSKLVLDLSCRRKGDTWFVAMNRWQTITEMEINQGSALDIFGGSGVTFDECVKWNNEH</sequence>
<dbReference type="GO" id="GO:0000105">
    <property type="term" value="P:L-histidine biosynthetic process"/>
    <property type="evidence" value="ECO:0007669"/>
    <property type="project" value="UniProtKB-KW"/>
</dbReference>
<dbReference type="InParanoid" id="Q5BAY7"/>
<dbReference type="KEGG" id="ani:ANIA_02293"/>
<dbReference type="Gene3D" id="3.20.20.70">
    <property type="entry name" value="Aldolase class I"/>
    <property type="match status" value="1"/>
</dbReference>
<dbReference type="FunCoup" id="Q5BAY7">
    <property type="interactions" value="217"/>
</dbReference>
<keyword evidence="2" id="KW-0028">Amino-acid biosynthesis</keyword>
<dbReference type="AlphaFoldDB" id="Q5BAY7"/>
<accession>Q5BAY7</accession>
<reference evidence="4" key="1">
    <citation type="journal article" date="2005" name="Nature">
        <title>Sequencing of Aspergillus nidulans and comparative analysis with A. fumigatus and A. oryzae.</title>
        <authorList>
            <person name="Galagan J.E."/>
            <person name="Calvo S.E."/>
            <person name="Cuomo C."/>
            <person name="Ma L.J."/>
            <person name="Wortman J.R."/>
            <person name="Batzoglou S."/>
            <person name="Lee S.I."/>
            <person name="Basturkmen M."/>
            <person name="Spevak C.C."/>
            <person name="Clutterbuck J."/>
            <person name="Kapitonov V."/>
            <person name="Jurka J."/>
            <person name="Scazzocchio C."/>
            <person name="Farman M."/>
            <person name="Butler J."/>
            <person name="Purcell S."/>
            <person name="Harris S."/>
            <person name="Braus G.H."/>
            <person name="Draht O."/>
            <person name="Busch S."/>
            <person name="D'Enfert C."/>
            <person name="Bouchier C."/>
            <person name="Goldman G.H."/>
            <person name="Bell-Pedersen D."/>
            <person name="Griffiths-Jones S."/>
            <person name="Doonan J.H."/>
            <person name="Yu J."/>
            <person name="Vienken K."/>
            <person name="Pain A."/>
            <person name="Freitag M."/>
            <person name="Selker E.U."/>
            <person name="Archer D.B."/>
            <person name="Penalva M.A."/>
            <person name="Oakley B.R."/>
            <person name="Momany M."/>
            <person name="Tanaka T."/>
            <person name="Kumagai T."/>
            <person name="Asai K."/>
            <person name="Machida M."/>
            <person name="Nierman W.C."/>
            <person name="Denning D.W."/>
            <person name="Caddick M."/>
            <person name="Hynes M."/>
            <person name="Paoletti M."/>
            <person name="Fischer R."/>
            <person name="Miller B."/>
            <person name="Dyer P."/>
            <person name="Sachs M.S."/>
            <person name="Osmani S.A."/>
            <person name="Birren B.W."/>
        </authorList>
    </citation>
    <scope>NUCLEOTIDE SEQUENCE [LARGE SCALE GENOMIC DNA]</scope>
    <source>
        <strain evidence="4">FGSC A4 / ATCC 38163 / CBS 112.46 / NRRL 194 / M139</strain>
    </source>
</reference>
<dbReference type="SUPFAM" id="SSF51366">
    <property type="entry name" value="Ribulose-phoshate binding barrel"/>
    <property type="match status" value="1"/>
</dbReference>
<evidence type="ECO:0000256" key="2">
    <source>
        <dbReference type="RuleBase" id="RU003657"/>
    </source>
</evidence>
<evidence type="ECO:0000313" key="4">
    <source>
        <dbReference type="Proteomes" id="UP000000560"/>
    </source>
</evidence>
<reference evidence="4" key="2">
    <citation type="journal article" date="2009" name="Fungal Genet. Biol.">
        <title>The 2008 update of the Aspergillus nidulans genome annotation: a community effort.</title>
        <authorList>
            <person name="Wortman J.R."/>
            <person name="Gilsenan J.M."/>
            <person name="Joardar V."/>
            <person name="Deegan J."/>
            <person name="Clutterbuck J."/>
            <person name="Andersen M.R."/>
            <person name="Archer D."/>
            <person name="Bencina M."/>
            <person name="Braus G."/>
            <person name="Coutinho P."/>
            <person name="von Dohren H."/>
            <person name="Doonan J."/>
            <person name="Driessen A.J."/>
            <person name="Durek P."/>
            <person name="Espeso E."/>
            <person name="Fekete E."/>
            <person name="Flipphi M."/>
            <person name="Estrada C.G."/>
            <person name="Geysens S."/>
            <person name="Goldman G."/>
            <person name="de Groot P.W."/>
            <person name="Hansen K."/>
            <person name="Harris S.D."/>
            <person name="Heinekamp T."/>
            <person name="Helmstaedt K."/>
            <person name="Henrissat B."/>
            <person name="Hofmann G."/>
            <person name="Homan T."/>
            <person name="Horio T."/>
            <person name="Horiuchi H."/>
            <person name="James S."/>
            <person name="Jones M."/>
            <person name="Karaffa L."/>
            <person name="Karanyi Z."/>
            <person name="Kato M."/>
            <person name="Keller N."/>
            <person name="Kelly D.E."/>
            <person name="Kiel J.A."/>
            <person name="Kim J.M."/>
            <person name="van der Klei I.J."/>
            <person name="Klis F.M."/>
            <person name="Kovalchuk A."/>
            <person name="Krasevec N."/>
            <person name="Kubicek C.P."/>
            <person name="Liu B."/>
            <person name="Maccabe A."/>
            <person name="Meyer V."/>
            <person name="Mirabito P."/>
            <person name="Miskei M."/>
            <person name="Mos M."/>
            <person name="Mullins J."/>
            <person name="Nelson D.R."/>
            <person name="Nielsen J."/>
            <person name="Oakley B.R."/>
            <person name="Osmani S.A."/>
            <person name="Pakula T."/>
            <person name="Paszewski A."/>
            <person name="Paulsen I."/>
            <person name="Pilsyk S."/>
            <person name="Pocsi I."/>
            <person name="Punt P.J."/>
            <person name="Ram A.F."/>
            <person name="Ren Q."/>
            <person name="Robellet X."/>
            <person name="Robson G."/>
            <person name="Seiboth B."/>
            <person name="van Solingen P."/>
            <person name="Specht T."/>
            <person name="Sun J."/>
            <person name="Taheri-Talesh N."/>
            <person name="Takeshita N."/>
            <person name="Ussery D."/>
            <person name="vanKuyk P.A."/>
            <person name="Visser H."/>
            <person name="van de Vondervoort P.J."/>
            <person name="de Vries R.P."/>
            <person name="Walton J."/>
            <person name="Xiang X."/>
            <person name="Xiong Y."/>
            <person name="Zeng A.P."/>
            <person name="Brandt B.W."/>
            <person name="Cornell M.J."/>
            <person name="van den Hondel C.A."/>
            <person name="Visser J."/>
            <person name="Oliver S.G."/>
            <person name="Turner G."/>
        </authorList>
    </citation>
    <scope>GENOME REANNOTATION</scope>
    <source>
        <strain evidence="4">FGSC A4 / ATCC 38163 / CBS 112.46 / NRRL 194 / M139</strain>
    </source>
</reference>
<dbReference type="InterPro" id="IPR006062">
    <property type="entry name" value="His_biosynth"/>
</dbReference>
<dbReference type="Proteomes" id="UP000000560">
    <property type="component" value="Chromosome VII"/>
</dbReference>
<dbReference type="InterPro" id="IPR044524">
    <property type="entry name" value="Isoase_HisA-like"/>
</dbReference>
<proteinExistence type="inferred from homology"/>
<dbReference type="STRING" id="227321.Q5BAY7"/>
<protein>
    <submittedName>
        <fullName evidence="3">1-(5-phosphoribosyl)-5-[(5-phosphoribosylamino)methylideneamino]imidazole-4-carboxamide isomerase (Eurofung)</fullName>
    </submittedName>
</protein>
<keyword evidence="3" id="KW-0413">Isomerase</keyword>
<evidence type="ECO:0000256" key="1">
    <source>
        <dbReference type="ARBA" id="ARBA00009667"/>
    </source>
</evidence>
<gene>
    <name evidence="3" type="ORF">ANIA_02293</name>
</gene>
<dbReference type="InterPro" id="IPR011060">
    <property type="entry name" value="RibuloseP-bd_barrel"/>
</dbReference>
<dbReference type="RefSeq" id="XP_659897.1">
    <property type="nucleotide sequence ID" value="XM_654805.1"/>
</dbReference>
<evidence type="ECO:0000313" key="3">
    <source>
        <dbReference type="EMBL" id="CBF86548.1"/>
    </source>
</evidence>
<dbReference type="PANTHER" id="PTHR43090">
    <property type="entry name" value="1-(5-PHOSPHORIBOSYL)-5-[(5-PHOSPHORIBOSYLAMINO)METHYLIDENEAMINO] IMIDAZOLE-4-CARBOXAMIDE ISOMERASE"/>
    <property type="match status" value="1"/>
</dbReference>
<dbReference type="Pfam" id="PF00977">
    <property type="entry name" value="His_biosynth"/>
    <property type="match status" value="1"/>
</dbReference>